<accession>A0A1Q3AM50</accession>
<protein>
    <recommendedName>
        <fullName evidence="2">Putative plant transposon protein domain-containing protein</fullName>
    </recommendedName>
</protein>
<feature type="region of interest" description="Disordered" evidence="1">
    <location>
        <begin position="286"/>
        <end position="314"/>
    </location>
</feature>
<reference evidence="4" key="1">
    <citation type="submission" date="2016-04" db="EMBL/GenBank/DDBJ databases">
        <title>Cephalotus genome sequencing.</title>
        <authorList>
            <person name="Fukushima K."/>
            <person name="Hasebe M."/>
            <person name="Fang X."/>
        </authorList>
    </citation>
    <scope>NUCLEOTIDE SEQUENCE [LARGE SCALE GENOMIC DNA]</scope>
    <source>
        <strain evidence="4">cv. St1</strain>
    </source>
</reference>
<feature type="region of interest" description="Disordered" evidence="1">
    <location>
        <begin position="363"/>
        <end position="387"/>
    </location>
</feature>
<evidence type="ECO:0000259" key="2">
    <source>
        <dbReference type="Pfam" id="PF20167"/>
    </source>
</evidence>
<evidence type="ECO:0000313" key="3">
    <source>
        <dbReference type="EMBL" id="GAV56642.1"/>
    </source>
</evidence>
<proteinExistence type="predicted"/>
<feature type="compositionally biased region" description="Gly residues" evidence="1">
    <location>
        <begin position="378"/>
        <end position="387"/>
    </location>
</feature>
<keyword evidence="4" id="KW-1185">Reference proteome</keyword>
<dbReference type="AlphaFoldDB" id="A0A1Q3AM50"/>
<feature type="domain" description="Putative plant transposon protein" evidence="2">
    <location>
        <begin position="52"/>
        <end position="232"/>
    </location>
</feature>
<name>A0A1Q3AM50_CEPFO</name>
<dbReference type="InParanoid" id="A0A1Q3AM50"/>
<organism evidence="3 4">
    <name type="scientific">Cephalotus follicularis</name>
    <name type="common">Albany pitcher plant</name>
    <dbReference type="NCBI Taxonomy" id="3775"/>
    <lineage>
        <taxon>Eukaryota</taxon>
        <taxon>Viridiplantae</taxon>
        <taxon>Streptophyta</taxon>
        <taxon>Embryophyta</taxon>
        <taxon>Tracheophyta</taxon>
        <taxon>Spermatophyta</taxon>
        <taxon>Magnoliopsida</taxon>
        <taxon>eudicotyledons</taxon>
        <taxon>Gunneridae</taxon>
        <taxon>Pentapetalae</taxon>
        <taxon>rosids</taxon>
        <taxon>fabids</taxon>
        <taxon>Oxalidales</taxon>
        <taxon>Cephalotaceae</taxon>
        <taxon>Cephalotus</taxon>
    </lineage>
</organism>
<evidence type="ECO:0000256" key="1">
    <source>
        <dbReference type="SAM" id="MobiDB-lite"/>
    </source>
</evidence>
<dbReference type="InterPro" id="IPR046796">
    <property type="entry name" value="Transposase_32_dom"/>
</dbReference>
<dbReference type="Pfam" id="PF20167">
    <property type="entry name" value="Transposase_32"/>
    <property type="match status" value="1"/>
</dbReference>
<gene>
    <name evidence="3" type="ORF">CFOL_v3_00184</name>
</gene>
<comment type="caution">
    <text evidence="3">The sequence shown here is derived from an EMBL/GenBank/DDBJ whole genome shotgun (WGS) entry which is preliminary data.</text>
</comment>
<dbReference type="EMBL" id="BDDD01000004">
    <property type="protein sequence ID" value="GAV56642.1"/>
    <property type="molecule type" value="Genomic_DNA"/>
</dbReference>
<sequence length="387" mass="43437">MPKKHSLHGGKTPVGSKYKESYATRKVLCGRVVDFAFTSGDNFQLEQWFIALGWRDYFTINAPYYVELVKEFYSNMVNVSDDCDSLEIKNKVNKTMIKFDDKLLGKILGVPVVGSKFIETKKWPEDPELVLEDCLRVFYPNENIFGGMAKLTNLLGAEHRLLHHITATHILLTSGGHEKMSYQDLYNMWHAVTAKAMNLPHLIMKNMLRATSKVDGALPYGMVITKIIFHFGIIVGNEVASSVDVGDIYNASSLERMGWKRVYKSGKGNIWLPKEGGRRKRRIEGAGLEDQGEAQRVTPTPAPQQQASNSNSQSLESILDELKKLTIKMDNLRGEFLDLFNDQQGRTRTIKKKMITKVLIEAADISSSESEEEEEEGGGGGGEKVQP</sequence>
<feature type="compositionally biased region" description="Low complexity" evidence="1">
    <location>
        <begin position="303"/>
        <end position="314"/>
    </location>
</feature>
<evidence type="ECO:0000313" key="4">
    <source>
        <dbReference type="Proteomes" id="UP000187406"/>
    </source>
</evidence>
<dbReference type="Proteomes" id="UP000187406">
    <property type="component" value="Unassembled WGS sequence"/>
</dbReference>